<comment type="similarity">
    <text evidence="1">Belongs to the sulfatase family.</text>
</comment>
<dbReference type="EnsemblProtists" id="EOD24864">
    <property type="protein sequence ID" value="EOD24864"/>
    <property type="gene ID" value="EMIHUDRAFT_254697"/>
</dbReference>
<feature type="domain" description="Sulfatase N-terminal" evidence="5">
    <location>
        <begin position="42"/>
        <end position="146"/>
    </location>
</feature>
<dbReference type="AlphaFoldDB" id="A0A0D3JMX9"/>
<protein>
    <recommendedName>
        <fullName evidence="5">Sulfatase N-terminal domain-containing protein</fullName>
    </recommendedName>
</protein>
<dbReference type="GO" id="GO:0046872">
    <property type="term" value="F:metal ion binding"/>
    <property type="evidence" value="ECO:0007669"/>
    <property type="project" value="UniProtKB-KW"/>
</dbReference>
<dbReference type="RefSeq" id="XP_005777293.1">
    <property type="nucleotide sequence ID" value="XM_005777236.1"/>
</dbReference>
<dbReference type="HOGENOM" id="CLU_430618_0_0_1"/>
<dbReference type="PaxDb" id="2903-EOD24864"/>
<evidence type="ECO:0000313" key="7">
    <source>
        <dbReference type="Proteomes" id="UP000013827"/>
    </source>
</evidence>
<dbReference type="InterPro" id="IPR050738">
    <property type="entry name" value="Sulfatase"/>
</dbReference>
<dbReference type="InterPro" id="IPR017850">
    <property type="entry name" value="Alkaline_phosphatase_core_sf"/>
</dbReference>
<evidence type="ECO:0000313" key="6">
    <source>
        <dbReference type="EnsemblProtists" id="EOD24864"/>
    </source>
</evidence>
<proteinExistence type="inferred from homology"/>
<evidence type="ECO:0000259" key="5">
    <source>
        <dbReference type="Pfam" id="PF00884"/>
    </source>
</evidence>
<sequence>MDDVDLERVPLFAEQDAGAAAQLAELRSRRPCSTGMSNCSYDTPNLSSLGPSGAVFLGAHVPASVCTPSRYAILTGRLPSSAPFNAATARGRFGDVSWNTYLRWSGGYPCPAPSGAGCTRASGTLGSLLQRSGYFTGFVGKFHLARRPHSMEEFMRGEHGRFVTGEEMTPEAVAANDALSAGYGATVIELEAAVREAGFNFSGAVESGNVIDSQHLGLGVHNAEWEAEAALRFLQTASSHLTSRAAAGFYLHFCTTLTHAPGAYGGLCADERLCEGGLLSAPPDSPSHRMPPRSSLLALAGSQPCGWEEYDAPHTAWMDAQVGAVLAELRSLQLEQDTLLIALSDHQRYGKGALYHGVRTPMMLQWPARIAPGQTFAAHTLVSSLDLVPTVLDAAGLLSRGVPANAGGPLDGRSLLPLLEKRTLPGMSAGDARDSADDLVNSPWREALWLELGFSTSVKHRTGWQLVSTVFPPSLVLNVPQARHTPFYQAVRCDWQRLGLQDGGFTHARECHWRDSGANLSLSVFGLAASRFDDEHLYPQYSAPDALVHTIADRQMATVWQHTCPRQMACMQLLLRERALARTDFDGAPIAFGIYTATAEEWALFHSGTCDTRVLSLPPQRCNASLSAEDGRGNAT</sequence>
<dbReference type="GeneID" id="17270411"/>
<evidence type="ECO:0000256" key="4">
    <source>
        <dbReference type="ARBA" id="ARBA00022837"/>
    </source>
</evidence>
<keyword evidence="7" id="KW-1185">Reference proteome</keyword>
<dbReference type="Pfam" id="PF00884">
    <property type="entry name" value="Sulfatase"/>
    <property type="match status" value="2"/>
</dbReference>
<dbReference type="PROSITE" id="PS00149">
    <property type="entry name" value="SULFATASE_2"/>
    <property type="match status" value="1"/>
</dbReference>
<dbReference type="SUPFAM" id="SSF53649">
    <property type="entry name" value="Alkaline phosphatase-like"/>
    <property type="match status" value="1"/>
</dbReference>
<name>A0A0D3JMX9_EMIH1</name>
<dbReference type="eggNOG" id="KOG3867">
    <property type="taxonomic scope" value="Eukaryota"/>
</dbReference>
<keyword evidence="3" id="KW-0378">Hydrolase</keyword>
<reference evidence="7" key="1">
    <citation type="journal article" date="2013" name="Nature">
        <title>Pan genome of the phytoplankton Emiliania underpins its global distribution.</title>
        <authorList>
            <person name="Read B.A."/>
            <person name="Kegel J."/>
            <person name="Klute M.J."/>
            <person name="Kuo A."/>
            <person name="Lefebvre S.C."/>
            <person name="Maumus F."/>
            <person name="Mayer C."/>
            <person name="Miller J."/>
            <person name="Monier A."/>
            <person name="Salamov A."/>
            <person name="Young J."/>
            <person name="Aguilar M."/>
            <person name="Claverie J.M."/>
            <person name="Frickenhaus S."/>
            <person name="Gonzalez K."/>
            <person name="Herman E.K."/>
            <person name="Lin Y.C."/>
            <person name="Napier J."/>
            <person name="Ogata H."/>
            <person name="Sarno A.F."/>
            <person name="Shmutz J."/>
            <person name="Schroeder D."/>
            <person name="de Vargas C."/>
            <person name="Verret F."/>
            <person name="von Dassow P."/>
            <person name="Valentin K."/>
            <person name="Van de Peer Y."/>
            <person name="Wheeler G."/>
            <person name="Dacks J.B."/>
            <person name="Delwiche C.F."/>
            <person name="Dyhrman S.T."/>
            <person name="Glockner G."/>
            <person name="John U."/>
            <person name="Richards T."/>
            <person name="Worden A.Z."/>
            <person name="Zhang X."/>
            <person name="Grigoriev I.V."/>
            <person name="Allen A.E."/>
            <person name="Bidle K."/>
            <person name="Borodovsky M."/>
            <person name="Bowler C."/>
            <person name="Brownlee C."/>
            <person name="Cock J.M."/>
            <person name="Elias M."/>
            <person name="Gladyshev V.N."/>
            <person name="Groth M."/>
            <person name="Guda C."/>
            <person name="Hadaegh A."/>
            <person name="Iglesias-Rodriguez M.D."/>
            <person name="Jenkins J."/>
            <person name="Jones B.M."/>
            <person name="Lawson T."/>
            <person name="Leese F."/>
            <person name="Lindquist E."/>
            <person name="Lobanov A."/>
            <person name="Lomsadze A."/>
            <person name="Malik S.B."/>
            <person name="Marsh M.E."/>
            <person name="Mackinder L."/>
            <person name="Mock T."/>
            <person name="Mueller-Roeber B."/>
            <person name="Pagarete A."/>
            <person name="Parker M."/>
            <person name="Probert I."/>
            <person name="Quesneville H."/>
            <person name="Raines C."/>
            <person name="Rensing S.A."/>
            <person name="Riano-Pachon D.M."/>
            <person name="Richier S."/>
            <person name="Rokitta S."/>
            <person name="Shiraiwa Y."/>
            <person name="Soanes D.M."/>
            <person name="van der Giezen M."/>
            <person name="Wahlund T.M."/>
            <person name="Williams B."/>
            <person name="Wilson W."/>
            <person name="Wolfe G."/>
            <person name="Wurch L.L."/>
        </authorList>
    </citation>
    <scope>NUCLEOTIDE SEQUENCE</scope>
</reference>
<dbReference type="Proteomes" id="UP000013827">
    <property type="component" value="Unassembled WGS sequence"/>
</dbReference>
<organism evidence="6 7">
    <name type="scientific">Emiliania huxleyi (strain CCMP1516)</name>
    <dbReference type="NCBI Taxonomy" id="280463"/>
    <lineage>
        <taxon>Eukaryota</taxon>
        <taxon>Haptista</taxon>
        <taxon>Haptophyta</taxon>
        <taxon>Prymnesiophyceae</taxon>
        <taxon>Isochrysidales</taxon>
        <taxon>Noelaerhabdaceae</taxon>
        <taxon>Emiliania</taxon>
    </lineage>
</organism>
<evidence type="ECO:0000256" key="2">
    <source>
        <dbReference type="ARBA" id="ARBA00022723"/>
    </source>
</evidence>
<dbReference type="KEGG" id="ehx:EMIHUDRAFT_254697"/>
<feature type="domain" description="Sulfatase N-terminal" evidence="5">
    <location>
        <begin position="316"/>
        <end position="396"/>
    </location>
</feature>
<dbReference type="InterPro" id="IPR000917">
    <property type="entry name" value="Sulfatase_N"/>
</dbReference>
<accession>A0A0D3JMX9</accession>
<evidence type="ECO:0000256" key="3">
    <source>
        <dbReference type="ARBA" id="ARBA00022801"/>
    </source>
</evidence>
<evidence type="ECO:0000256" key="1">
    <source>
        <dbReference type="ARBA" id="ARBA00008779"/>
    </source>
</evidence>
<reference evidence="6" key="2">
    <citation type="submission" date="2024-10" db="UniProtKB">
        <authorList>
            <consortium name="EnsemblProtists"/>
        </authorList>
    </citation>
    <scope>IDENTIFICATION</scope>
</reference>
<dbReference type="InterPro" id="IPR024607">
    <property type="entry name" value="Sulfatase_CS"/>
</dbReference>
<dbReference type="GO" id="GO:0004065">
    <property type="term" value="F:arylsulfatase activity"/>
    <property type="evidence" value="ECO:0007669"/>
    <property type="project" value="TreeGrafter"/>
</dbReference>
<dbReference type="PROSITE" id="PS00523">
    <property type="entry name" value="SULFATASE_1"/>
    <property type="match status" value="1"/>
</dbReference>
<keyword evidence="4" id="KW-0106">Calcium</keyword>
<dbReference type="PANTHER" id="PTHR42693">
    <property type="entry name" value="ARYLSULFATASE FAMILY MEMBER"/>
    <property type="match status" value="1"/>
</dbReference>
<dbReference type="Gene3D" id="3.40.720.10">
    <property type="entry name" value="Alkaline Phosphatase, subunit A"/>
    <property type="match status" value="1"/>
</dbReference>
<dbReference type="PANTHER" id="PTHR42693:SF33">
    <property type="entry name" value="ARYLSULFATASE"/>
    <property type="match status" value="1"/>
</dbReference>
<keyword evidence="2" id="KW-0479">Metal-binding</keyword>